<dbReference type="OrthoDB" id="1143855at2"/>
<protein>
    <recommendedName>
        <fullName evidence="1">Lipocalin-like domain-containing protein</fullName>
    </recommendedName>
</protein>
<name>A0A2S9WS82_9FLAO</name>
<dbReference type="InterPro" id="IPR024311">
    <property type="entry name" value="Lipocalin-like"/>
</dbReference>
<dbReference type="Proteomes" id="UP000239532">
    <property type="component" value="Unassembled WGS sequence"/>
</dbReference>
<sequence>MKNLIIAVFTVLLVSCANDSNSEKIKNLNGYWNIDLVEKPDGSQKEFPFTNHMDFFEVNGNSGTKSRVSPTYDGTFISYGDAVKFEWVDDENQVVLNFASGEQAYSQILRKANKDEMELVHEDGTVYYYKAYQPDAEQ</sequence>
<dbReference type="RefSeq" id="WP_105981988.1">
    <property type="nucleotide sequence ID" value="NZ_MQUC01000003.1"/>
</dbReference>
<feature type="domain" description="Lipocalin-like" evidence="1">
    <location>
        <begin position="28"/>
        <end position="118"/>
    </location>
</feature>
<accession>A0A2S9WS82</accession>
<proteinExistence type="predicted"/>
<dbReference type="AlphaFoldDB" id="A0A2S9WS82"/>
<reference evidence="2 3" key="1">
    <citation type="submission" date="2016-11" db="EMBL/GenBank/DDBJ databases">
        <title>Trade-off between light-utilization and light-protection in marine flavobacteria.</title>
        <authorList>
            <person name="Kumagai Y."/>
        </authorList>
    </citation>
    <scope>NUCLEOTIDE SEQUENCE [LARGE SCALE GENOMIC DNA]</scope>
    <source>
        <strain evidence="2 3">JCM 17109</strain>
    </source>
</reference>
<organism evidence="2 3">
    <name type="scientific">Nonlabens agnitus</name>
    <dbReference type="NCBI Taxonomy" id="870484"/>
    <lineage>
        <taxon>Bacteria</taxon>
        <taxon>Pseudomonadati</taxon>
        <taxon>Bacteroidota</taxon>
        <taxon>Flavobacteriia</taxon>
        <taxon>Flavobacteriales</taxon>
        <taxon>Flavobacteriaceae</taxon>
        <taxon>Nonlabens</taxon>
    </lineage>
</organism>
<dbReference type="EMBL" id="MQUC01000003">
    <property type="protein sequence ID" value="PRP66146.1"/>
    <property type="molecule type" value="Genomic_DNA"/>
</dbReference>
<evidence type="ECO:0000313" key="3">
    <source>
        <dbReference type="Proteomes" id="UP000239532"/>
    </source>
</evidence>
<keyword evidence="3" id="KW-1185">Reference proteome</keyword>
<comment type="caution">
    <text evidence="2">The sequence shown here is derived from an EMBL/GenBank/DDBJ whole genome shotgun (WGS) entry which is preliminary data.</text>
</comment>
<evidence type="ECO:0000259" key="1">
    <source>
        <dbReference type="Pfam" id="PF13648"/>
    </source>
</evidence>
<dbReference type="PROSITE" id="PS51257">
    <property type="entry name" value="PROKAR_LIPOPROTEIN"/>
    <property type="match status" value="1"/>
</dbReference>
<dbReference type="Pfam" id="PF13648">
    <property type="entry name" value="Lipocalin_4"/>
    <property type="match status" value="1"/>
</dbReference>
<evidence type="ECO:0000313" key="2">
    <source>
        <dbReference type="EMBL" id="PRP66146.1"/>
    </source>
</evidence>
<gene>
    <name evidence="2" type="ORF">BST86_03105</name>
</gene>